<dbReference type="AlphaFoldDB" id="A0A916SKG6"/>
<dbReference type="InterPro" id="IPR046668">
    <property type="entry name" value="DUF6538"/>
</dbReference>
<dbReference type="InterPro" id="IPR010998">
    <property type="entry name" value="Integrase_recombinase_N"/>
</dbReference>
<feature type="domain" description="DUF6538" evidence="4">
    <location>
        <begin position="14"/>
        <end position="66"/>
    </location>
</feature>
<dbReference type="Gene3D" id="1.10.150.130">
    <property type="match status" value="1"/>
</dbReference>
<evidence type="ECO:0000256" key="3">
    <source>
        <dbReference type="ARBA" id="ARBA00023172"/>
    </source>
</evidence>
<keyword evidence="6" id="KW-1185">Reference proteome</keyword>
<keyword evidence="3" id="KW-0233">DNA recombination</keyword>
<dbReference type="PANTHER" id="PTHR30349">
    <property type="entry name" value="PHAGE INTEGRASE-RELATED"/>
    <property type="match status" value="1"/>
</dbReference>
<proteinExistence type="predicted"/>
<evidence type="ECO:0000256" key="2">
    <source>
        <dbReference type="ARBA" id="ARBA00023125"/>
    </source>
</evidence>
<dbReference type="InterPro" id="IPR050090">
    <property type="entry name" value="Tyrosine_recombinase_XerCD"/>
</dbReference>
<evidence type="ECO:0000256" key="1">
    <source>
        <dbReference type="ARBA" id="ARBA00022908"/>
    </source>
</evidence>
<dbReference type="PANTHER" id="PTHR30349:SF88">
    <property type="entry name" value="BLL1584 PROTEIN"/>
    <property type="match status" value="1"/>
</dbReference>
<accession>A0A916SKG6</accession>
<dbReference type="Proteomes" id="UP000646478">
    <property type="component" value="Unassembled WGS sequence"/>
</dbReference>
<dbReference type="InterPro" id="IPR013762">
    <property type="entry name" value="Integrase-like_cat_sf"/>
</dbReference>
<name>A0A916SKG6_9HYPH</name>
<dbReference type="GO" id="GO:0006310">
    <property type="term" value="P:DNA recombination"/>
    <property type="evidence" value="ECO:0007669"/>
    <property type="project" value="UniProtKB-KW"/>
</dbReference>
<keyword evidence="1" id="KW-0229">DNA integration</keyword>
<dbReference type="GO" id="GO:0003677">
    <property type="term" value="F:DNA binding"/>
    <property type="evidence" value="ECO:0007669"/>
    <property type="project" value="UniProtKB-KW"/>
</dbReference>
<gene>
    <name evidence="5" type="ORF">GCM10011491_34730</name>
</gene>
<dbReference type="GO" id="GO:0015074">
    <property type="term" value="P:DNA integration"/>
    <property type="evidence" value="ECO:0007669"/>
    <property type="project" value="UniProtKB-KW"/>
</dbReference>
<reference evidence="5" key="1">
    <citation type="journal article" date="2014" name="Int. J. Syst. Evol. Microbiol.">
        <title>Complete genome sequence of Corynebacterium casei LMG S-19264T (=DSM 44701T), isolated from a smear-ripened cheese.</title>
        <authorList>
            <consortium name="US DOE Joint Genome Institute (JGI-PGF)"/>
            <person name="Walter F."/>
            <person name="Albersmeier A."/>
            <person name="Kalinowski J."/>
            <person name="Ruckert C."/>
        </authorList>
    </citation>
    <scope>NUCLEOTIDE SEQUENCE</scope>
    <source>
        <strain evidence="5">CGMCC 1.15082</strain>
    </source>
</reference>
<protein>
    <recommendedName>
        <fullName evidence="4">DUF6538 domain-containing protein</fullName>
    </recommendedName>
</protein>
<sequence length="525" mass="59778">MVLKMSRPTKHPTTGIYQLRKRVPQHLVPLVGKNIIKISLKTRDPQEAKIAHTRLLAEIESRWRQLSAGVISLSQKQAVAMAGEIYHAMISANENDPGSPDHRKAALIPDYLHLRPEKVQVVQLTKNDTLFERVLETYKVHRNDEAIQKYLSQHGYRVDEPSMALLQQAVATAVLQAKEHLLKMAQGDYRPDPDADRFPKLDMTSKKTKTGETGDLGKYSLVQVFEDYNAERQLSPASYKKWKGIIAKVAAEVPDIRDLTSDWVVDWKDRSLKSGKSAIHVKDSYLASLRAVCQWAKSNKRIPANPVDEITVSVPKATTTRDKWFTLEEATTILKGALEEPPERFSPEMKAARRWVPWLCAYTGARVGEITQLRKEDIQQHDGHWLIWITPDAGTTKNRNPRFVAIHPHLVEQGFIDFIRDQRKGPLFYDPGRHRGGTEGNPQYKKAGERLAAWVREIGVNDTRIQPNHAWRHLFKTEARGVFMDVGARDYMQGHVPASEGEAYGGYKPHVLAHEIAKFPRFELR</sequence>
<evidence type="ECO:0000313" key="5">
    <source>
        <dbReference type="EMBL" id="GGB03624.1"/>
    </source>
</evidence>
<organism evidence="5 6">
    <name type="scientific">Brucella endophytica</name>
    <dbReference type="NCBI Taxonomy" id="1963359"/>
    <lineage>
        <taxon>Bacteria</taxon>
        <taxon>Pseudomonadati</taxon>
        <taxon>Pseudomonadota</taxon>
        <taxon>Alphaproteobacteria</taxon>
        <taxon>Hyphomicrobiales</taxon>
        <taxon>Brucellaceae</taxon>
        <taxon>Brucella/Ochrobactrum group</taxon>
        <taxon>Brucella</taxon>
    </lineage>
</organism>
<dbReference type="Gene3D" id="1.10.443.10">
    <property type="entry name" value="Intergrase catalytic core"/>
    <property type="match status" value="1"/>
</dbReference>
<comment type="caution">
    <text evidence="5">The sequence shown here is derived from an EMBL/GenBank/DDBJ whole genome shotgun (WGS) entry which is preliminary data.</text>
</comment>
<evidence type="ECO:0000259" key="4">
    <source>
        <dbReference type="Pfam" id="PF20172"/>
    </source>
</evidence>
<keyword evidence="2" id="KW-0238">DNA-binding</keyword>
<dbReference type="InterPro" id="IPR011010">
    <property type="entry name" value="DNA_brk_join_enz"/>
</dbReference>
<dbReference type="EMBL" id="BMHH01000016">
    <property type="protein sequence ID" value="GGB03624.1"/>
    <property type="molecule type" value="Genomic_DNA"/>
</dbReference>
<evidence type="ECO:0000313" key="6">
    <source>
        <dbReference type="Proteomes" id="UP000646478"/>
    </source>
</evidence>
<dbReference type="Pfam" id="PF20172">
    <property type="entry name" value="DUF6538"/>
    <property type="match status" value="1"/>
</dbReference>
<dbReference type="RefSeq" id="WP_188825463.1">
    <property type="nucleotide sequence ID" value="NZ_BMHH01000016.1"/>
</dbReference>
<dbReference type="SUPFAM" id="SSF56349">
    <property type="entry name" value="DNA breaking-rejoining enzymes"/>
    <property type="match status" value="1"/>
</dbReference>
<reference evidence="5" key="2">
    <citation type="submission" date="2020-09" db="EMBL/GenBank/DDBJ databases">
        <authorList>
            <person name="Sun Q."/>
            <person name="Zhou Y."/>
        </authorList>
    </citation>
    <scope>NUCLEOTIDE SEQUENCE</scope>
    <source>
        <strain evidence="5">CGMCC 1.15082</strain>
    </source>
</reference>